<comment type="caution">
    <text evidence="2">The sequence shown here is derived from an EMBL/GenBank/DDBJ whole genome shotgun (WGS) entry which is preliminary data.</text>
</comment>
<evidence type="ECO:0000313" key="3">
    <source>
        <dbReference type="Proteomes" id="UP000231450"/>
    </source>
</evidence>
<keyword evidence="1" id="KW-0812">Transmembrane</keyword>
<accession>A0A2M8KDL4</accession>
<evidence type="ECO:0000256" key="1">
    <source>
        <dbReference type="SAM" id="Phobius"/>
    </source>
</evidence>
<dbReference type="Proteomes" id="UP000231450">
    <property type="component" value="Unassembled WGS sequence"/>
</dbReference>
<feature type="transmembrane region" description="Helical" evidence="1">
    <location>
        <begin position="83"/>
        <end position="105"/>
    </location>
</feature>
<organism evidence="2 3">
    <name type="scientific">Candidatus Portnoybacteria bacterium CG10_big_fil_rev_8_21_14_0_10_36_7</name>
    <dbReference type="NCBI Taxonomy" id="1974812"/>
    <lineage>
        <taxon>Bacteria</taxon>
        <taxon>Candidatus Portnoyibacteriota</taxon>
    </lineage>
</organism>
<protein>
    <submittedName>
        <fullName evidence="2">Uncharacterized protein</fullName>
    </submittedName>
</protein>
<keyword evidence="1" id="KW-1133">Transmembrane helix</keyword>
<keyword evidence="1" id="KW-0472">Membrane</keyword>
<dbReference type="AlphaFoldDB" id="A0A2M8KDL4"/>
<reference evidence="3" key="1">
    <citation type="submission" date="2017-09" db="EMBL/GenBank/DDBJ databases">
        <title>Depth-based differentiation of microbial function through sediment-hosted aquifers and enrichment of novel symbionts in the deep terrestrial subsurface.</title>
        <authorList>
            <person name="Probst A.J."/>
            <person name="Ladd B."/>
            <person name="Jarett J.K."/>
            <person name="Geller-Mcgrath D.E."/>
            <person name="Sieber C.M.K."/>
            <person name="Emerson J.B."/>
            <person name="Anantharaman K."/>
            <person name="Thomas B.C."/>
            <person name="Malmstrom R."/>
            <person name="Stieglmeier M."/>
            <person name="Klingl A."/>
            <person name="Woyke T."/>
            <person name="Ryan C.M."/>
            <person name="Banfield J.F."/>
        </authorList>
    </citation>
    <scope>NUCLEOTIDE SEQUENCE [LARGE SCALE GENOMIC DNA]</scope>
</reference>
<dbReference type="EMBL" id="PFDW01000064">
    <property type="protein sequence ID" value="PJE58010.1"/>
    <property type="molecule type" value="Genomic_DNA"/>
</dbReference>
<proteinExistence type="predicted"/>
<feature type="transmembrane region" description="Helical" evidence="1">
    <location>
        <begin position="21"/>
        <end position="41"/>
    </location>
</feature>
<gene>
    <name evidence="2" type="ORF">COU81_03040</name>
</gene>
<sequence length="122" mass="13677">MLIDPKTVIPKAQGMSNMGKMAGMLGLALILASFAIGIYVGNLNNQYWVESKEIREAAKAGEFFVVTWQRIEVWRQWQNMLQFLGMGMLLFGIMVQLVIIVKALFMQGSNMFELLGGGKSRD</sequence>
<name>A0A2M8KDL4_9BACT</name>
<evidence type="ECO:0000313" key="2">
    <source>
        <dbReference type="EMBL" id="PJE58010.1"/>
    </source>
</evidence>